<organism evidence="1 2">
    <name type="scientific">Pleurodeles waltl</name>
    <name type="common">Iberian ribbed newt</name>
    <dbReference type="NCBI Taxonomy" id="8319"/>
    <lineage>
        <taxon>Eukaryota</taxon>
        <taxon>Metazoa</taxon>
        <taxon>Chordata</taxon>
        <taxon>Craniata</taxon>
        <taxon>Vertebrata</taxon>
        <taxon>Euteleostomi</taxon>
        <taxon>Amphibia</taxon>
        <taxon>Batrachia</taxon>
        <taxon>Caudata</taxon>
        <taxon>Salamandroidea</taxon>
        <taxon>Salamandridae</taxon>
        <taxon>Pleurodelinae</taxon>
        <taxon>Pleurodeles</taxon>
    </lineage>
</organism>
<evidence type="ECO:0000313" key="2">
    <source>
        <dbReference type="Proteomes" id="UP001066276"/>
    </source>
</evidence>
<proteinExistence type="predicted"/>
<name>A0AAV7WXA7_PLEWA</name>
<gene>
    <name evidence="1" type="ORF">NDU88_005100</name>
</gene>
<dbReference type="Proteomes" id="UP001066276">
    <property type="component" value="Chromosome 1_1"/>
</dbReference>
<reference evidence="1" key="1">
    <citation type="journal article" date="2022" name="bioRxiv">
        <title>Sequencing and chromosome-scale assembly of the giantPleurodeles waltlgenome.</title>
        <authorList>
            <person name="Brown T."/>
            <person name="Elewa A."/>
            <person name="Iarovenko S."/>
            <person name="Subramanian E."/>
            <person name="Araus A.J."/>
            <person name="Petzold A."/>
            <person name="Susuki M."/>
            <person name="Suzuki K.-i.T."/>
            <person name="Hayashi T."/>
            <person name="Toyoda A."/>
            <person name="Oliveira C."/>
            <person name="Osipova E."/>
            <person name="Leigh N.D."/>
            <person name="Simon A."/>
            <person name="Yun M.H."/>
        </authorList>
    </citation>
    <scope>NUCLEOTIDE SEQUENCE</scope>
    <source>
        <strain evidence="1">20211129_DDA</strain>
        <tissue evidence="1">Liver</tissue>
    </source>
</reference>
<accession>A0AAV7WXA7</accession>
<evidence type="ECO:0000313" key="1">
    <source>
        <dbReference type="EMBL" id="KAJ1217506.1"/>
    </source>
</evidence>
<keyword evidence="2" id="KW-1185">Reference proteome</keyword>
<comment type="caution">
    <text evidence="1">The sequence shown here is derived from an EMBL/GenBank/DDBJ whole genome shotgun (WGS) entry which is preliminary data.</text>
</comment>
<dbReference type="EMBL" id="JANPWB010000001">
    <property type="protein sequence ID" value="KAJ1217506.1"/>
    <property type="molecule type" value="Genomic_DNA"/>
</dbReference>
<dbReference type="AlphaFoldDB" id="A0AAV7WXA7"/>
<protein>
    <submittedName>
        <fullName evidence="1">Uncharacterized protein</fullName>
    </submittedName>
</protein>
<sequence>MMRSRWIGPANGRVKSATPLKTGWRLKVGVMHQKTWKTLRSQDGIEGGVPSEEARMARLVRQEATVIVNCPATYLELRG</sequence>